<keyword evidence="7" id="KW-1185">Reference proteome</keyword>
<comment type="similarity">
    <text evidence="1 4">Belongs to the eukaryotic ribosomal protein eS12 family.</text>
</comment>
<dbReference type="InterPro" id="IPR004038">
    <property type="entry name" value="Ribosomal_eL8/eL30/eS12/Gad45"/>
</dbReference>
<dbReference type="Gene3D" id="3.30.1330.30">
    <property type="match status" value="1"/>
</dbReference>
<dbReference type="EMBL" id="LWCA01000190">
    <property type="protein sequence ID" value="OAF70075.1"/>
    <property type="molecule type" value="Genomic_DNA"/>
</dbReference>
<protein>
    <recommendedName>
        <fullName evidence="4">40S ribosomal protein S12</fullName>
    </recommendedName>
</protein>
<gene>
    <name evidence="6" type="ORF">A3Q56_02164</name>
</gene>
<organism evidence="6 7">
    <name type="scientific">Intoshia linei</name>
    <dbReference type="NCBI Taxonomy" id="1819745"/>
    <lineage>
        <taxon>Eukaryota</taxon>
        <taxon>Metazoa</taxon>
        <taxon>Spiralia</taxon>
        <taxon>Lophotrochozoa</taxon>
        <taxon>Mesozoa</taxon>
        <taxon>Orthonectida</taxon>
        <taxon>Rhopaluridae</taxon>
        <taxon>Intoshia</taxon>
    </lineage>
</organism>
<dbReference type="AlphaFoldDB" id="A0A177B758"/>
<sequence>MSGDFVVIGTTDDEALQHVIKTAHVQGQLVKGLNSCLRSLERKEVDLCILADNCEVQKYKDVVKALCKEKKIKMINHENNMKLGEMVGQCKFDNQSNARKIVSCSVVGIQTVIIVRLPMLNYLQSIPGYCEYMSMLGTFKTIGDFVVIGTTDDEALQHVIKTAHVEGQLVKGLNSYLRS</sequence>
<accession>A0A177B758</accession>
<dbReference type="GO" id="GO:1990904">
    <property type="term" value="C:ribonucleoprotein complex"/>
    <property type="evidence" value="ECO:0007669"/>
    <property type="project" value="UniProtKB-KW"/>
</dbReference>
<dbReference type="InterPro" id="IPR000530">
    <property type="entry name" value="Ribosomal_eS12"/>
</dbReference>
<name>A0A177B758_9BILA</name>
<dbReference type="Pfam" id="PF01248">
    <property type="entry name" value="Ribosomal_L7Ae"/>
    <property type="match status" value="1"/>
</dbReference>
<dbReference type="Proteomes" id="UP000078046">
    <property type="component" value="Unassembled WGS sequence"/>
</dbReference>
<dbReference type="GO" id="GO:0003735">
    <property type="term" value="F:structural constituent of ribosome"/>
    <property type="evidence" value="ECO:0007669"/>
    <property type="project" value="InterPro"/>
</dbReference>
<evidence type="ECO:0000256" key="2">
    <source>
        <dbReference type="ARBA" id="ARBA00022980"/>
    </source>
</evidence>
<reference evidence="6 7" key="1">
    <citation type="submission" date="2016-04" db="EMBL/GenBank/DDBJ databases">
        <title>The genome of Intoshia linei affirms orthonectids as highly simplified spiralians.</title>
        <authorList>
            <person name="Mikhailov K.V."/>
            <person name="Slusarev G.S."/>
            <person name="Nikitin M.A."/>
            <person name="Logacheva M.D."/>
            <person name="Penin A."/>
            <person name="Aleoshin V."/>
            <person name="Panchin Y.V."/>
        </authorList>
    </citation>
    <scope>NUCLEOTIDE SEQUENCE [LARGE SCALE GENOMIC DNA]</scope>
    <source>
        <strain evidence="6">Intl2013</strain>
        <tissue evidence="6">Whole animal</tissue>
    </source>
</reference>
<dbReference type="OrthoDB" id="10249311at2759"/>
<evidence type="ECO:0000256" key="4">
    <source>
        <dbReference type="RuleBase" id="RU000670"/>
    </source>
</evidence>
<feature type="domain" description="Ribosomal protein eL8/eL30/eS12/Gadd45" evidence="5">
    <location>
        <begin position="15"/>
        <end position="105"/>
    </location>
</feature>
<dbReference type="PRINTS" id="PR00972">
    <property type="entry name" value="RIBSOMALS12E"/>
</dbReference>
<dbReference type="GO" id="GO:0005840">
    <property type="term" value="C:ribosome"/>
    <property type="evidence" value="ECO:0007669"/>
    <property type="project" value="UniProtKB-KW"/>
</dbReference>
<dbReference type="InterPro" id="IPR029064">
    <property type="entry name" value="Ribosomal_eL30-like_sf"/>
</dbReference>
<evidence type="ECO:0000313" key="6">
    <source>
        <dbReference type="EMBL" id="OAF70075.1"/>
    </source>
</evidence>
<evidence type="ECO:0000256" key="1">
    <source>
        <dbReference type="ARBA" id="ARBA00005824"/>
    </source>
</evidence>
<evidence type="ECO:0000313" key="7">
    <source>
        <dbReference type="Proteomes" id="UP000078046"/>
    </source>
</evidence>
<dbReference type="PANTHER" id="PTHR11843">
    <property type="entry name" value="40S RIBOSOMAL PROTEIN S12"/>
    <property type="match status" value="1"/>
</dbReference>
<evidence type="ECO:0000259" key="5">
    <source>
        <dbReference type="Pfam" id="PF01248"/>
    </source>
</evidence>
<dbReference type="GO" id="GO:0006412">
    <property type="term" value="P:translation"/>
    <property type="evidence" value="ECO:0007669"/>
    <property type="project" value="InterPro"/>
</dbReference>
<keyword evidence="3 4" id="KW-0687">Ribonucleoprotein</keyword>
<comment type="caution">
    <text evidence="6">The sequence shown here is derived from an EMBL/GenBank/DDBJ whole genome shotgun (WGS) entry which is preliminary data.</text>
</comment>
<dbReference type="SUPFAM" id="SSF55315">
    <property type="entry name" value="L30e-like"/>
    <property type="match status" value="1"/>
</dbReference>
<evidence type="ECO:0000256" key="3">
    <source>
        <dbReference type="ARBA" id="ARBA00023274"/>
    </source>
</evidence>
<keyword evidence="2 4" id="KW-0689">Ribosomal protein</keyword>
<proteinExistence type="inferred from homology"/>